<evidence type="ECO:0000313" key="1">
    <source>
        <dbReference type="EMBL" id="KWT95075.1"/>
    </source>
</evidence>
<dbReference type="EMBL" id="LNQR01000001">
    <property type="protein sequence ID" value="KWT95075.1"/>
    <property type="molecule type" value="Genomic_DNA"/>
</dbReference>
<dbReference type="PANTHER" id="PTHR34504">
    <property type="entry name" value="ANTITOXIN HICB"/>
    <property type="match status" value="1"/>
</dbReference>
<sequence length="91" mass="10389">MVNHEVNLIKNKTYTFKVVIELDEDRWFAYCPALHTKGAATWGYTQEEALKNIREVVEMTVETMAEDNEPIPESEETGVKIFSEVLVAVVV</sequence>
<dbReference type="InterPro" id="IPR051404">
    <property type="entry name" value="TA_system_antitoxin"/>
</dbReference>
<evidence type="ECO:0000313" key="2">
    <source>
        <dbReference type="Proteomes" id="UP000060487"/>
    </source>
</evidence>
<evidence type="ECO:0008006" key="3">
    <source>
        <dbReference type="Google" id="ProtNLM"/>
    </source>
</evidence>
<keyword evidence="2" id="KW-1185">Reference proteome</keyword>
<dbReference type="Proteomes" id="UP000060487">
    <property type="component" value="Unassembled WGS sequence"/>
</dbReference>
<dbReference type="RefSeq" id="WP_085050546.1">
    <property type="nucleotide sequence ID" value="NZ_LNQR01000001.1"/>
</dbReference>
<reference evidence="1 2" key="1">
    <citation type="submission" date="2015-11" db="EMBL/GenBank/DDBJ databases">
        <authorList>
            <person name="Lin W."/>
        </authorList>
    </citation>
    <scope>NUCLEOTIDE SEQUENCE [LARGE SCALE GENOMIC DNA]</scope>
    <source>
        <strain evidence="1 2">HCH-1</strain>
    </source>
</reference>
<dbReference type="Gene3D" id="3.30.160.250">
    <property type="match status" value="1"/>
</dbReference>
<proteinExistence type="predicted"/>
<accession>A0ABR5SJR8</accession>
<name>A0ABR5SJR8_9BACT</name>
<dbReference type="PANTHER" id="PTHR34504:SF2">
    <property type="entry name" value="UPF0150 PROTEIN SSL0259"/>
    <property type="match status" value="1"/>
</dbReference>
<dbReference type="InterPro" id="IPR035069">
    <property type="entry name" value="TTHA1013/TTHA0281-like"/>
</dbReference>
<organism evidence="1 2">
    <name type="scientific">Candidatus Magnetominusculus xianensis</name>
    <dbReference type="NCBI Taxonomy" id="1748249"/>
    <lineage>
        <taxon>Bacteria</taxon>
        <taxon>Pseudomonadati</taxon>
        <taxon>Nitrospirota</taxon>
        <taxon>Nitrospiria</taxon>
        <taxon>Nitrospirales</taxon>
        <taxon>Nitrospiraceae</taxon>
        <taxon>Candidatus Magnetominusculus</taxon>
    </lineage>
</organism>
<comment type="caution">
    <text evidence="1">The sequence shown here is derived from an EMBL/GenBank/DDBJ whole genome shotgun (WGS) entry which is preliminary data.</text>
</comment>
<dbReference type="SUPFAM" id="SSF143100">
    <property type="entry name" value="TTHA1013/TTHA0281-like"/>
    <property type="match status" value="1"/>
</dbReference>
<gene>
    <name evidence="1" type="ORF">ASN18_0003</name>
</gene>
<protein>
    <recommendedName>
        <fullName evidence="3">HicB-like antitoxin of toxin-antitoxin system domain-containing protein</fullName>
    </recommendedName>
</protein>